<evidence type="ECO:0000256" key="1">
    <source>
        <dbReference type="SAM" id="MobiDB-lite"/>
    </source>
</evidence>
<name>A0ABQ9WCY3_SAGOE</name>
<evidence type="ECO:0000313" key="3">
    <source>
        <dbReference type="Proteomes" id="UP001266305"/>
    </source>
</evidence>
<reference evidence="2 3" key="1">
    <citation type="submission" date="2023-05" db="EMBL/GenBank/DDBJ databases">
        <title>B98-5 Cell Line De Novo Hybrid Assembly: An Optical Mapping Approach.</title>
        <authorList>
            <person name="Kananen K."/>
            <person name="Auerbach J.A."/>
            <person name="Kautto E."/>
            <person name="Blachly J.S."/>
        </authorList>
    </citation>
    <scope>NUCLEOTIDE SEQUENCE [LARGE SCALE GENOMIC DNA]</scope>
    <source>
        <strain evidence="2">B95-8</strain>
        <tissue evidence="2">Cell line</tissue>
    </source>
</reference>
<evidence type="ECO:0000313" key="2">
    <source>
        <dbReference type="EMBL" id="KAK2119479.1"/>
    </source>
</evidence>
<feature type="compositionally biased region" description="Basic and acidic residues" evidence="1">
    <location>
        <begin position="1"/>
        <end position="22"/>
    </location>
</feature>
<keyword evidence="3" id="KW-1185">Reference proteome</keyword>
<comment type="caution">
    <text evidence="2">The sequence shown here is derived from an EMBL/GenBank/DDBJ whole genome shotgun (WGS) entry which is preliminary data.</text>
</comment>
<dbReference type="EMBL" id="JASSZA010000001">
    <property type="protein sequence ID" value="KAK2119479.1"/>
    <property type="molecule type" value="Genomic_DNA"/>
</dbReference>
<proteinExistence type="predicted"/>
<gene>
    <name evidence="2" type="ORF">P7K49_000865</name>
</gene>
<dbReference type="Proteomes" id="UP001266305">
    <property type="component" value="Unassembled WGS sequence"/>
</dbReference>
<protein>
    <submittedName>
        <fullName evidence="2">Uncharacterized protein</fullName>
    </submittedName>
</protein>
<feature type="region of interest" description="Disordered" evidence="1">
    <location>
        <begin position="1"/>
        <end position="27"/>
    </location>
</feature>
<accession>A0ABQ9WCY3</accession>
<organism evidence="2 3">
    <name type="scientific">Saguinus oedipus</name>
    <name type="common">Cotton-top tamarin</name>
    <name type="synonym">Oedipomidas oedipus</name>
    <dbReference type="NCBI Taxonomy" id="9490"/>
    <lineage>
        <taxon>Eukaryota</taxon>
        <taxon>Metazoa</taxon>
        <taxon>Chordata</taxon>
        <taxon>Craniata</taxon>
        <taxon>Vertebrata</taxon>
        <taxon>Euteleostomi</taxon>
        <taxon>Mammalia</taxon>
        <taxon>Eutheria</taxon>
        <taxon>Euarchontoglires</taxon>
        <taxon>Primates</taxon>
        <taxon>Haplorrhini</taxon>
        <taxon>Platyrrhini</taxon>
        <taxon>Cebidae</taxon>
        <taxon>Callitrichinae</taxon>
        <taxon>Saguinus</taxon>
    </lineage>
</organism>
<sequence>MSLGGKEESEFSLHYRSEEAHSKPSHFPSLVEVTHHLVSLAPASQNTHSSPKLLGPPLSTLERDLWDSNPEGQAKLVRTEVDMEAEAELGA</sequence>